<dbReference type="InterPro" id="IPR029044">
    <property type="entry name" value="Nucleotide-diphossugar_trans"/>
</dbReference>
<keyword evidence="3" id="KW-1185">Reference proteome</keyword>
<organism evidence="2 3">
    <name type="scientific">Sphingobium herbicidovorans (strain ATCC 700291 / DSM 11019 / CCUG 56400 / KCTC 2939 / LMG 18315 / NBRC 16415 / MH)</name>
    <name type="common">Sphingomonas herbicidovorans</name>
    <dbReference type="NCBI Taxonomy" id="1219045"/>
    <lineage>
        <taxon>Bacteria</taxon>
        <taxon>Pseudomonadati</taxon>
        <taxon>Pseudomonadota</taxon>
        <taxon>Alphaproteobacteria</taxon>
        <taxon>Sphingomonadales</taxon>
        <taxon>Sphingomonadaceae</taxon>
        <taxon>Sphingobium</taxon>
    </lineage>
</organism>
<evidence type="ECO:0000313" key="2">
    <source>
        <dbReference type="EMBL" id="KFG89087.1"/>
    </source>
</evidence>
<dbReference type="GO" id="GO:0016740">
    <property type="term" value="F:transferase activity"/>
    <property type="evidence" value="ECO:0007669"/>
    <property type="project" value="UniProtKB-KW"/>
</dbReference>
<sequence>MIQNLGEQNEFRALHESRHVVQKLMIPDAVINNEQDLFFHRRGMAGFDQNSGNFYALPRAEIRFDSYFNAFPSYAFDLQPSNRLEVHVATRGKCIFELILVRPNQSRQHLFHTILDADGTTKIIEVPQVPLEGLIYARFVAIDDLTIRSIDYVIAGAVRNKIRMTGVITTFKRNDAVQKTAKRLEDYFAANLDLRDDFNLLVIDNGGDTDSIGFSNGRVIKNSNYGGAGGFTRGLLETVKDRTSTHVLFMDDDAVFFPETLRRTMAILRYAADPALAISGSMITESHKWRMWEASATFNRRCMPIHNGRDLRQFPEVVATSQIGSMENRYGGWWYFCFPIAATKTWPFPFFVRGDDICFSLANDFRILNVPGIASHQEDFFAKQSPMTVYLDMRYHLVAHLMFERLELSKADLHDMMRGYFDRFNDAYHYESAEALLMAMEDVLKGERFWEDNLDMAQRRADLAALTVEEKLITPLEFAVNDTAAHSPKRNRGKWRALWRKLSFNGHILPEKFFYSKGVLFPLDVRANPRDSFRRRWSVTFDAGSRTGYICRINKARYFANRRRFKIVMKQLLDNYAAQKEAYRRSGQSMTTQDAWERRFKIVNARGIDERDLSAA</sequence>
<dbReference type="Gene3D" id="3.90.550.60">
    <property type="match status" value="1"/>
</dbReference>
<accession>A0A086P6R9</accession>
<evidence type="ECO:0000259" key="1">
    <source>
        <dbReference type="Pfam" id="PF00535"/>
    </source>
</evidence>
<dbReference type="InterPro" id="IPR001173">
    <property type="entry name" value="Glyco_trans_2-like"/>
</dbReference>
<protein>
    <submittedName>
        <fullName evidence="2">Glycosyltransferase</fullName>
    </submittedName>
</protein>
<name>A0A086P6R9_SPHHM</name>
<dbReference type="eggNOG" id="COG1216">
    <property type="taxonomic scope" value="Bacteria"/>
</dbReference>
<dbReference type="PATRIC" id="fig|1219045.3.peg.2957"/>
<dbReference type="SUPFAM" id="SSF53448">
    <property type="entry name" value="Nucleotide-diphospho-sugar transferases"/>
    <property type="match status" value="1"/>
</dbReference>
<feature type="domain" description="Glycosyltransferase 2-like" evidence="1">
    <location>
        <begin position="167"/>
        <end position="296"/>
    </location>
</feature>
<dbReference type="EMBL" id="JFZA02000034">
    <property type="protein sequence ID" value="KFG89087.1"/>
    <property type="molecule type" value="Genomic_DNA"/>
</dbReference>
<dbReference type="Proteomes" id="UP000024284">
    <property type="component" value="Unassembled WGS sequence"/>
</dbReference>
<dbReference type="OrthoDB" id="5148555at2"/>
<evidence type="ECO:0000313" key="3">
    <source>
        <dbReference type="Proteomes" id="UP000024284"/>
    </source>
</evidence>
<dbReference type="AlphaFoldDB" id="A0A086P6R9"/>
<reference evidence="2" key="1">
    <citation type="submission" date="2014-08" db="EMBL/GenBank/DDBJ databases">
        <title>Draft genome sequences of Sphingobium herbicidovorans.</title>
        <authorList>
            <person name="Gan H.M."/>
            <person name="Gan H.Y."/>
            <person name="Savka M.A."/>
        </authorList>
    </citation>
    <scope>NUCLEOTIDE SEQUENCE [LARGE SCALE GENOMIC DNA]</scope>
    <source>
        <strain evidence="2">NBRC 16415</strain>
    </source>
</reference>
<proteinExistence type="predicted"/>
<dbReference type="STRING" id="76947.GCA_002080435_02328"/>
<comment type="caution">
    <text evidence="2">The sequence shown here is derived from an EMBL/GenBank/DDBJ whole genome shotgun (WGS) entry which is preliminary data.</text>
</comment>
<dbReference type="Pfam" id="PF00535">
    <property type="entry name" value="Glycos_transf_2"/>
    <property type="match status" value="1"/>
</dbReference>
<dbReference type="RefSeq" id="WP_156103387.1">
    <property type="nucleotide sequence ID" value="NZ_BCZD01000009.1"/>
</dbReference>
<gene>
    <name evidence="2" type="ORF">BV98_002914</name>
</gene>